<reference evidence="1 2" key="1">
    <citation type="submission" date="2019-08" db="EMBL/GenBank/DDBJ databases">
        <title>Whole genome of Aphis craccivora.</title>
        <authorList>
            <person name="Voronova N.V."/>
            <person name="Shulinski R.S."/>
            <person name="Bandarenka Y.V."/>
            <person name="Zhorov D.G."/>
            <person name="Warner D."/>
        </authorList>
    </citation>
    <scope>NUCLEOTIDE SEQUENCE [LARGE SCALE GENOMIC DNA]</scope>
    <source>
        <strain evidence="1">180601</strain>
        <tissue evidence="1">Whole Body</tissue>
    </source>
</reference>
<keyword evidence="1" id="KW-0347">Helicase</keyword>
<keyword evidence="2" id="KW-1185">Reference proteome</keyword>
<dbReference type="AlphaFoldDB" id="A0A6G0YKB4"/>
<accession>A0A6G0YKB4</accession>
<keyword evidence="1" id="KW-0378">Hydrolase</keyword>
<evidence type="ECO:0000313" key="2">
    <source>
        <dbReference type="Proteomes" id="UP000478052"/>
    </source>
</evidence>
<evidence type="ECO:0000313" key="1">
    <source>
        <dbReference type="EMBL" id="KAF0757373.1"/>
    </source>
</evidence>
<keyword evidence="1" id="KW-0547">Nucleotide-binding</keyword>
<proteinExistence type="predicted"/>
<dbReference type="EMBL" id="VUJU01003593">
    <property type="protein sequence ID" value="KAF0757373.1"/>
    <property type="molecule type" value="Genomic_DNA"/>
</dbReference>
<comment type="caution">
    <text evidence="1">The sequence shown here is derived from an EMBL/GenBank/DDBJ whole genome shotgun (WGS) entry which is preliminary data.</text>
</comment>
<keyword evidence="1" id="KW-0067">ATP-binding</keyword>
<dbReference type="GO" id="GO:0004386">
    <property type="term" value="F:helicase activity"/>
    <property type="evidence" value="ECO:0007669"/>
    <property type="project" value="UniProtKB-KW"/>
</dbReference>
<protein>
    <submittedName>
        <fullName evidence="1">ATP-dependent DNA helicase RRM3-like</fullName>
    </submittedName>
</protein>
<dbReference type="OrthoDB" id="272985at2759"/>
<gene>
    <name evidence="1" type="ORF">FWK35_00013120</name>
</gene>
<dbReference type="Proteomes" id="UP000478052">
    <property type="component" value="Unassembled WGS sequence"/>
</dbReference>
<name>A0A6G0YKB4_APHCR</name>
<sequence>MTINKFKGQSLIMAGIGLREECFSHGQFYVTCFRVNSASSLVILAQKGNTKKKNNNNKNKGLK</sequence>
<organism evidence="1 2">
    <name type="scientific">Aphis craccivora</name>
    <name type="common">Cowpea aphid</name>
    <dbReference type="NCBI Taxonomy" id="307492"/>
    <lineage>
        <taxon>Eukaryota</taxon>
        <taxon>Metazoa</taxon>
        <taxon>Ecdysozoa</taxon>
        <taxon>Arthropoda</taxon>
        <taxon>Hexapoda</taxon>
        <taxon>Insecta</taxon>
        <taxon>Pterygota</taxon>
        <taxon>Neoptera</taxon>
        <taxon>Paraneoptera</taxon>
        <taxon>Hemiptera</taxon>
        <taxon>Sternorrhyncha</taxon>
        <taxon>Aphidomorpha</taxon>
        <taxon>Aphidoidea</taxon>
        <taxon>Aphididae</taxon>
        <taxon>Aphidini</taxon>
        <taxon>Aphis</taxon>
        <taxon>Aphis</taxon>
    </lineage>
</organism>